<gene>
    <name evidence="1" type="ORF">NP493_1552g00007</name>
</gene>
<comment type="caution">
    <text evidence="1">The sequence shown here is derived from an EMBL/GenBank/DDBJ whole genome shotgun (WGS) entry which is preliminary data.</text>
</comment>
<proteinExistence type="predicted"/>
<dbReference type="Proteomes" id="UP001209878">
    <property type="component" value="Unassembled WGS sequence"/>
</dbReference>
<evidence type="ECO:0000313" key="2">
    <source>
        <dbReference type="Proteomes" id="UP001209878"/>
    </source>
</evidence>
<dbReference type="EMBL" id="JAODUO010001551">
    <property type="protein sequence ID" value="KAK2161922.1"/>
    <property type="molecule type" value="Genomic_DNA"/>
</dbReference>
<organism evidence="1 2">
    <name type="scientific">Ridgeia piscesae</name>
    <name type="common">Tubeworm</name>
    <dbReference type="NCBI Taxonomy" id="27915"/>
    <lineage>
        <taxon>Eukaryota</taxon>
        <taxon>Metazoa</taxon>
        <taxon>Spiralia</taxon>
        <taxon>Lophotrochozoa</taxon>
        <taxon>Annelida</taxon>
        <taxon>Polychaeta</taxon>
        <taxon>Sedentaria</taxon>
        <taxon>Canalipalpata</taxon>
        <taxon>Sabellida</taxon>
        <taxon>Siboglinidae</taxon>
        <taxon>Ridgeia</taxon>
    </lineage>
</organism>
<protein>
    <submittedName>
        <fullName evidence="1">Uncharacterized protein</fullName>
    </submittedName>
</protein>
<sequence>MIPGSVDDYLDVANTYLFIKARINQANGSNVDAAAEVGPVNNLMHFLFSQVDVSLNGTLVTPSTNTYPYRAYIETLLKPKIVT</sequence>
<evidence type="ECO:0000313" key="1">
    <source>
        <dbReference type="EMBL" id="KAK2161922.1"/>
    </source>
</evidence>
<accession>A0AAD9JZ45</accession>
<reference evidence="1" key="1">
    <citation type="journal article" date="2023" name="Mol. Biol. Evol.">
        <title>Third-Generation Sequencing Reveals the Adaptive Role of the Epigenome in Three Deep-Sea Polychaetes.</title>
        <authorList>
            <person name="Perez M."/>
            <person name="Aroh O."/>
            <person name="Sun Y."/>
            <person name="Lan Y."/>
            <person name="Juniper S.K."/>
            <person name="Young C.R."/>
            <person name="Angers B."/>
            <person name="Qian P.Y."/>
        </authorList>
    </citation>
    <scope>NUCLEOTIDE SEQUENCE</scope>
    <source>
        <strain evidence="1">R07B-5</strain>
    </source>
</reference>
<dbReference type="AlphaFoldDB" id="A0AAD9JZ45"/>
<name>A0AAD9JZ45_RIDPI</name>
<keyword evidence="2" id="KW-1185">Reference proteome</keyword>